<name>A0AAE0GD96_9CHLO</name>
<dbReference type="AlphaFoldDB" id="A0AAE0GD96"/>
<gene>
    <name evidence="2" type="ORF">CYMTET_16508</name>
</gene>
<reference evidence="2 3" key="1">
    <citation type="journal article" date="2015" name="Genome Biol. Evol.">
        <title>Comparative Genomics of a Bacterivorous Green Alga Reveals Evolutionary Causalities and Consequences of Phago-Mixotrophic Mode of Nutrition.</title>
        <authorList>
            <person name="Burns J.A."/>
            <person name="Paasch A."/>
            <person name="Narechania A."/>
            <person name="Kim E."/>
        </authorList>
    </citation>
    <scope>NUCLEOTIDE SEQUENCE [LARGE SCALE GENOMIC DNA]</scope>
    <source>
        <strain evidence="2 3">PLY_AMNH</strain>
    </source>
</reference>
<evidence type="ECO:0000313" key="2">
    <source>
        <dbReference type="EMBL" id="KAK3275361.1"/>
    </source>
</evidence>
<organism evidence="2 3">
    <name type="scientific">Cymbomonas tetramitiformis</name>
    <dbReference type="NCBI Taxonomy" id="36881"/>
    <lineage>
        <taxon>Eukaryota</taxon>
        <taxon>Viridiplantae</taxon>
        <taxon>Chlorophyta</taxon>
        <taxon>Pyramimonadophyceae</taxon>
        <taxon>Pyramimonadales</taxon>
        <taxon>Pyramimonadaceae</taxon>
        <taxon>Cymbomonas</taxon>
    </lineage>
</organism>
<feature type="transmembrane region" description="Helical" evidence="1">
    <location>
        <begin position="110"/>
        <end position="133"/>
    </location>
</feature>
<feature type="transmembrane region" description="Helical" evidence="1">
    <location>
        <begin position="153"/>
        <end position="175"/>
    </location>
</feature>
<evidence type="ECO:0000256" key="1">
    <source>
        <dbReference type="SAM" id="Phobius"/>
    </source>
</evidence>
<protein>
    <submittedName>
        <fullName evidence="2">Uncharacterized protein</fullName>
    </submittedName>
</protein>
<proteinExistence type="predicted"/>
<keyword evidence="1" id="KW-0812">Transmembrane</keyword>
<dbReference type="Proteomes" id="UP001190700">
    <property type="component" value="Unassembled WGS sequence"/>
</dbReference>
<feature type="transmembrane region" description="Helical" evidence="1">
    <location>
        <begin position="77"/>
        <end position="98"/>
    </location>
</feature>
<feature type="transmembrane region" description="Helical" evidence="1">
    <location>
        <begin position="195"/>
        <end position="213"/>
    </location>
</feature>
<feature type="transmembrane region" description="Helical" evidence="1">
    <location>
        <begin position="307"/>
        <end position="327"/>
    </location>
</feature>
<feature type="transmembrane region" description="Helical" evidence="1">
    <location>
        <begin position="21"/>
        <end position="49"/>
    </location>
</feature>
<dbReference type="EMBL" id="LGRX02007273">
    <property type="protein sequence ID" value="KAK3275361.1"/>
    <property type="molecule type" value="Genomic_DNA"/>
</dbReference>
<keyword evidence="3" id="KW-1185">Reference proteome</keyword>
<evidence type="ECO:0000313" key="3">
    <source>
        <dbReference type="Proteomes" id="UP001190700"/>
    </source>
</evidence>
<sequence length="351" mass="37759">MDRGLSQALPYMMPGYRAWRFSFALLAAAAASELGVTFSISILCCLIAINLSYRQQYYNNAPVRAAFYKNFYGIPEASLHSVITAVCIIALLLASIAPAKSDLPMPHSNFPSLGVLKVAALTPVLHLVLHTWMGSYTAPIDNEDGTRKHATRLDVSAALAAALAAPILVGAAAALENLTQPFSSEEMLLSPNPDLLAAFAKLWGPLLGLALALDWPGHAGYYQWLSSSNLAIARRRGLGFNASRPYGFLRIPALSCRALNYLNTGLAAMFALSCFAPHLHALWLVAFVLFLLYASQLGQESSMGQHACVPVFGVLVYLGLGVGTRWASGFIKLHLTSLYFAPGLLKVPSHP</sequence>
<accession>A0AAE0GD96</accession>
<keyword evidence="1" id="KW-0472">Membrane</keyword>
<feature type="transmembrane region" description="Helical" evidence="1">
    <location>
        <begin position="267"/>
        <end position="295"/>
    </location>
</feature>
<keyword evidence="1" id="KW-1133">Transmembrane helix</keyword>
<comment type="caution">
    <text evidence="2">The sequence shown here is derived from an EMBL/GenBank/DDBJ whole genome shotgun (WGS) entry which is preliminary data.</text>
</comment>